<dbReference type="InterPro" id="IPR020449">
    <property type="entry name" value="Tscrpt_reg_AraC-type_HTH"/>
</dbReference>
<dbReference type="InterPro" id="IPR018060">
    <property type="entry name" value="HTH_AraC"/>
</dbReference>
<proteinExistence type="predicted"/>
<dbReference type="GO" id="GO:0043565">
    <property type="term" value="F:sequence-specific DNA binding"/>
    <property type="evidence" value="ECO:0007669"/>
    <property type="project" value="InterPro"/>
</dbReference>
<protein>
    <submittedName>
        <fullName evidence="5">Helix-turn-helix domain-containing protein</fullName>
    </submittedName>
</protein>
<evidence type="ECO:0000313" key="5">
    <source>
        <dbReference type="EMBL" id="KAB2340349.1"/>
    </source>
</evidence>
<dbReference type="EMBL" id="WBMT01000030">
    <property type="protein sequence ID" value="KAB2340349.1"/>
    <property type="molecule type" value="Genomic_DNA"/>
</dbReference>
<dbReference type="Pfam" id="PF14525">
    <property type="entry name" value="AraC_binding_2"/>
    <property type="match status" value="1"/>
</dbReference>
<dbReference type="GO" id="GO:0003700">
    <property type="term" value="F:DNA-binding transcription factor activity"/>
    <property type="evidence" value="ECO:0007669"/>
    <property type="project" value="InterPro"/>
</dbReference>
<feature type="domain" description="HTH araC/xylS-type" evidence="4">
    <location>
        <begin position="207"/>
        <end position="309"/>
    </location>
</feature>
<dbReference type="PROSITE" id="PS01124">
    <property type="entry name" value="HTH_ARAC_FAMILY_2"/>
    <property type="match status" value="1"/>
</dbReference>
<dbReference type="Gene3D" id="1.10.10.60">
    <property type="entry name" value="Homeodomain-like"/>
    <property type="match status" value="1"/>
</dbReference>
<keyword evidence="1" id="KW-0805">Transcription regulation</keyword>
<organism evidence="5 6">
    <name type="scientific">Actinomadura rudentiformis</name>
    <dbReference type="NCBI Taxonomy" id="359158"/>
    <lineage>
        <taxon>Bacteria</taxon>
        <taxon>Bacillati</taxon>
        <taxon>Actinomycetota</taxon>
        <taxon>Actinomycetes</taxon>
        <taxon>Streptosporangiales</taxon>
        <taxon>Thermomonosporaceae</taxon>
        <taxon>Actinomadura</taxon>
    </lineage>
</organism>
<comment type="caution">
    <text evidence="5">The sequence shown here is derived from an EMBL/GenBank/DDBJ whole genome shotgun (WGS) entry which is preliminary data.</text>
</comment>
<dbReference type="AlphaFoldDB" id="A0A6H9YFE8"/>
<evidence type="ECO:0000259" key="4">
    <source>
        <dbReference type="PROSITE" id="PS01124"/>
    </source>
</evidence>
<name>A0A6H9YFE8_9ACTN</name>
<evidence type="ECO:0000256" key="2">
    <source>
        <dbReference type="ARBA" id="ARBA00023125"/>
    </source>
</evidence>
<dbReference type="SUPFAM" id="SSF46689">
    <property type="entry name" value="Homeodomain-like"/>
    <property type="match status" value="2"/>
</dbReference>
<dbReference type="OrthoDB" id="9799345at2"/>
<accession>A0A6H9YFE8</accession>
<dbReference type="InterPro" id="IPR035418">
    <property type="entry name" value="AraC-bd_2"/>
</dbReference>
<reference evidence="5 6" key="1">
    <citation type="submission" date="2019-09" db="EMBL/GenBank/DDBJ databases">
        <title>Actinomadura physcomitrii sp. nov., a novel actinomycete isolated from moss [Physcomitrium sphaericum (Ludw) Fuernr].</title>
        <authorList>
            <person name="Zhuang X."/>
            <person name="Liu C."/>
        </authorList>
    </citation>
    <scope>NUCLEOTIDE SEQUENCE [LARGE SCALE GENOMIC DNA]</scope>
    <source>
        <strain evidence="5 6">HMC1</strain>
    </source>
</reference>
<dbReference type="Pfam" id="PF12833">
    <property type="entry name" value="HTH_18"/>
    <property type="match status" value="1"/>
</dbReference>
<evidence type="ECO:0000313" key="6">
    <source>
        <dbReference type="Proteomes" id="UP000468735"/>
    </source>
</evidence>
<dbReference type="SMART" id="SM00342">
    <property type="entry name" value="HTH_ARAC"/>
    <property type="match status" value="1"/>
</dbReference>
<dbReference type="PANTHER" id="PTHR46796:SF6">
    <property type="entry name" value="ARAC SUBFAMILY"/>
    <property type="match status" value="1"/>
</dbReference>
<keyword evidence="2" id="KW-0238">DNA-binding</keyword>
<dbReference type="InterPro" id="IPR050204">
    <property type="entry name" value="AraC_XylS_family_regulators"/>
</dbReference>
<keyword evidence="6" id="KW-1185">Reference proteome</keyword>
<sequence>MAWGDSALFEIDTLRLERLACWQEMLSETEFPVELRNDSDEDFHATYRHMELGAVRISELISSGIRVTRTERLIRQWNPEVYQLCLVRAGSVWHTQCGRHVEVGPGRLFLRTSSHPFESRAAPGLAISVRVQFPRSALPSAVDSLVGVPISAGEATGALLSRYLNVVMRHAGECTAPERATISRVLLDLIAALCTREVGAPESPLVTKIHGFIEQHLDDPRLTPQSIADAHQISLRHLHKLFQDQGGHTVTAWIRRRRLERCRQDLADPALSGRPIHAIASRWGFTERAHFSKLFRATYGMPPGQYRHDVWDARTDTQSAQRNTDRIPDPAR</sequence>
<dbReference type="Proteomes" id="UP000468735">
    <property type="component" value="Unassembled WGS sequence"/>
</dbReference>
<dbReference type="InterPro" id="IPR009057">
    <property type="entry name" value="Homeodomain-like_sf"/>
</dbReference>
<dbReference type="PRINTS" id="PR00032">
    <property type="entry name" value="HTHARAC"/>
</dbReference>
<evidence type="ECO:0000256" key="1">
    <source>
        <dbReference type="ARBA" id="ARBA00023015"/>
    </source>
</evidence>
<gene>
    <name evidence="5" type="ORF">F8566_44975</name>
</gene>
<keyword evidence="3" id="KW-0804">Transcription</keyword>
<dbReference type="PANTHER" id="PTHR46796">
    <property type="entry name" value="HTH-TYPE TRANSCRIPTIONAL ACTIVATOR RHAS-RELATED"/>
    <property type="match status" value="1"/>
</dbReference>
<evidence type="ECO:0000256" key="3">
    <source>
        <dbReference type="ARBA" id="ARBA00023163"/>
    </source>
</evidence>